<keyword evidence="5" id="KW-0479">Metal-binding</keyword>
<dbReference type="InterPro" id="IPR037171">
    <property type="entry name" value="NagB/RpiA_transferase-like"/>
</dbReference>
<dbReference type="PANTHER" id="PTHR23407">
    <property type="entry name" value="ATPASE INHIBITOR/5-FORMYLTETRAHYDROFOLATE CYCLO-LIGASE"/>
    <property type="match status" value="1"/>
</dbReference>
<comment type="caution">
    <text evidence="6">The sequence shown here is derived from an EMBL/GenBank/DDBJ whole genome shotgun (WGS) entry which is preliminary data.</text>
</comment>
<comment type="similarity">
    <text evidence="1 5">Belongs to the 5-formyltetrahydrofolate cyclo-ligase family.</text>
</comment>
<dbReference type="OrthoDB" id="9801938at2"/>
<evidence type="ECO:0000256" key="5">
    <source>
        <dbReference type="RuleBase" id="RU361279"/>
    </source>
</evidence>
<dbReference type="InterPro" id="IPR024185">
    <property type="entry name" value="FTHF_cligase-like_sf"/>
</dbReference>
<protein>
    <recommendedName>
        <fullName evidence="5">5-formyltetrahydrofolate cyclo-ligase</fullName>
        <ecNumber evidence="5">6.3.3.2</ecNumber>
    </recommendedName>
</protein>
<accession>A0A2T3W9M1</accession>
<comment type="catalytic activity">
    <reaction evidence="5">
        <text>(6S)-5-formyl-5,6,7,8-tetrahydrofolate + ATP = (6R)-5,10-methenyltetrahydrofolate + ADP + phosphate</text>
        <dbReference type="Rhea" id="RHEA:10488"/>
        <dbReference type="ChEBI" id="CHEBI:30616"/>
        <dbReference type="ChEBI" id="CHEBI:43474"/>
        <dbReference type="ChEBI" id="CHEBI:57455"/>
        <dbReference type="ChEBI" id="CHEBI:57457"/>
        <dbReference type="ChEBI" id="CHEBI:456216"/>
        <dbReference type="EC" id="6.3.3.2"/>
    </reaction>
</comment>
<dbReference type="PANTHER" id="PTHR23407:SF1">
    <property type="entry name" value="5-FORMYLTETRAHYDROFOLATE CYCLO-LIGASE"/>
    <property type="match status" value="1"/>
</dbReference>
<dbReference type="RefSeq" id="WP_107137682.1">
    <property type="nucleotide sequence ID" value="NZ_PYSV01000006.1"/>
</dbReference>
<feature type="binding site" evidence="4">
    <location>
        <begin position="127"/>
        <end position="135"/>
    </location>
    <ligand>
        <name>ATP</name>
        <dbReference type="ChEBI" id="CHEBI:30616"/>
    </ligand>
</feature>
<keyword evidence="7" id="KW-1185">Reference proteome</keyword>
<keyword evidence="5" id="KW-0460">Magnesium</keyword>
<organism evidence="6 7">
    <name type="scientific">Deinococcus arcticus</name>
    <dbReference type="NCBI Taxonomy" id="2136176"/>
    <lineage>
        <taxon>Bacteria</taxon>
        <taxon>Thermotogati</taxon>
        <taxon>Deinococcota</taxon>
        <taxon>Deinococci</taxon>
        <taxon>Deinococcales</taxon>
        <taxon>Deinococcaceae</taxon>
        <taxon>Deinococcus</taxon>
    </lineage>
</organism>
<evidence type="ECO:0000256" key="1">
    <source>
        <dbReference type="ARBA" id="ARBA00010638"/>
    </source>
</evidence>
<dbReference type="PIRSF" id="PIRSF006806">
    <property type="entry name" value="FTHF_cligase"/>
    <property type="match status" value="1"/>
</dbReference>
<name>A0A2T3W9M1_9DEIO</name>
<feature type="binding site" evidence="4">
    <location>
        <position position="55"/>
    </location>
    <ligand>
        <name>substrate</name>
    </ligand>
</feature>
<gene>
    <name evidence="6" type="ORF">C8263_08215</name>
</gene>
<dbReference type="SUPFAM" id="SSF100950">
    <property type="entry name" value="NagB/RpiA/CoA transferase-like"/>
    <property type="match status" value="1"/>
</dbReference>
<dbReference type="Proteomes" id="UP000240317">
    <property type="component" value="Unassembled WGS sequence"/>
</dbReference>
<sequence length="185" mass="19400">MTPAPHAPKAEWRAWAREVRAGLPDGSAAVTAHLQAFLQARGARRVLAYRALAGEADVSGLAANFELLTTRARFRPAPHLTLHPWHTATEPSRFGALQPPAGAPQVPLATVDAVLLPALAYDVRGVRLGYGGGFYDRLLPGFAGLTVGVTAGALLVPALPTDPHDCPVAWLATETGVQAAQRPGI</sequence>
<dbReference type="GO" id="GO:0030272">
    <property type="term" value="F:5-formyltetrahydrofolate cyclo-ligase activity"/>
    <property type="evidence" value="ECO:0007669"/>
    <property type="project" value="UniProtKB-EC"/>
</dbReference>
<dbReference type="Gene3D" id="3.40.50.10420">
    <property type="entry name" value="NagB/RpiA/CoA transferase-like"/>
    <property type="match status" value="1"/>
</dbReference>
<dbReference type="GO" id="GO:0046872">
    <property type="term" value="F:metal ion binding"/>
    <property type="evidence" value="ECO:0007669"/>
    <property type="project" value="UniProtKB-KW"/>
</dbReference>
<proteinExistence type="inferred from homology"/>
<dbReference type="GO" id="GO:0009396">
    <property type="term" value="P:folic acid-containing compound biosynthetic process"/>
    <property type="evidence" value="ECO:0007669"/>
    <property type="project" value="TreeGrafter"/>
</dbReference>
<dbReference type="NCBIfam" id="TIGR02727">
    <property type="entry name" value="MTHFS_bact"/>
    <property type="match status" value="1"/>
</dbReference>
<dbReference type="EC" id="6.3.3.2" evidence="5"/>
<keyword evidence="6" id="KW-0436">Ligase</keyword>
<evidence type="ECO:0000256" key="4">
    <source>
        <dbReference type="PIRSR" id="PIRSR006806-1"/>
    </source>
</evidence>
<dbReference type="InterPro" id="IPR002698">
    <property type="entry name" value="FTHF_cligase"/>
</dbReference>
<dbReference type="Pfam" id="PF01812">
    <property type="entry name" value="5-FTHF_cyc-lig"/>
    <property type="match status" value="1"/>
</dbReference>
<reference evidence="6 7" key="1">
    <citation type="submission" date="2018-03" db="EMBL/GenBank/DDBJ databases">
        <title>Draft genome of Deinococcus sp. OD32.</title>
        <authorList>
            <person name="Wang X.-P."/>
            <person name="Du Z.-J."/>
        </authorList>
    </citation>
    <scope>NUCLEOTIDE SEQUENCE [LARGE SCALE GENOMIC DNA]</scope>
    <source>
        <strain evidence="6 7">OD32</strain>
    </source>
</reference>
<evidence type="ECO:0000256" key="3">
    <source>
        <dbReference type="ARBA" id="ARBA00022840"/>
    </source>
</evidence>
<evidence type="ECO:0000256" key="2">
    <source>
        <dbReference type="ARBA" id="ARBA00022741"/>
    </source>
</evidence>
<dbReference type="GO" id="GO:0005524">
    <property type="term" value="F:ATP binding"/>
    <property type="evidence" value="ECO:0007669"/>
    <property type="project" value="UniProtKB-KW"/>
</dbReference>
<keyword evidence="3 4" id="KW-0067">ATP-binding</keyword>
<dbReference type="GO" id="GO:0035999">
    <property type="term" value="P:tetrahydrofolate interconversion"/>
    <property type="evidence" value="ECO:0007669"/>
    <property type="project" value="TreeGrafter"/>
</dbReference>
<evidence type="ECO:0000313" key="6">
    <source>
        <dbReference type="EMBL" id="PTA68453.1"/>
    </source>
</evidence>
<evidence type="ECO:0000313" key="7">
    <source>
        <dbReference type="Proteomes" id="UP000240317"/>
    </source>
</evidence>
<dbReference type="EMBL" id="PYSV01000006">
    <property type="protein sequence ID" value="PTA68453.1"/>
    <property type="molecule type" value="Genomic_DNA"/>
</dbReference>
<comment type="cofactor">
    <cofactor evidence="5">
        <name>Mg(2+)</name>
        <dbReference type="ChEBI" id="CHEBI:18420"/>
    </cofactor>
</comment>
<keyword evidence="2 4" id="KW-0547">Nucleotide-binding</keyword>
<dbReference type="AlphaFoldDB" id="A0A2T3W9M1"/>